<comment type="catalytic activity">
    <reaction evidence="1">
        <text>ATP + protein L-histidine = ADP + protein N-phospho-L-histidine.</text>
        <dbReference type="EC" id="2.7.13.3"/>
    </reaction>
</comment>
<evidence type="ECO:0000313" key="15">
    <source>
        <dbReference type="Proteomes" id="UP001209083"/>
    </source>
</evidence>
<dbReference type="SMART" id="SM00304">
    <property type="entry name" value="HAMP"/>
    <property type="match status" value="1"/>
</dbReference>
<keyword evidence="9" id="KW-0902">Two-component regulatory system</keyword>
<evidence type="ECO:0000259" key="13">
    <source>
        <dbReference type="PROSITE" id="PS50885"/>
    </source>
</evidence>
<reference evidence="14 15" key="1">
    <citation type="submission" date="2023-05" db="EMBL/GenBank/DDBJ databases">
        <title>Lithophilousrod everest ZFBP1038 complete genpme.</title>
        <authorList>
            <person name="Tian M."/>
        </authorList>
    </citation>
    <scope>NUCLEOTIDE SEQUENCE [LARGE SCALE GENOMIC DNA]</scope>
    <source>
        <strain evidence="14 15">ZFBP1038</strain>
    </source>
</reference>
<dbReference type="Gene3D" id="6.10.340.10">
    <property type="match status" value="1"/>
</dbReference>
<evidence type="ECO:0000259" key="12">
    <source>
        <dbReference type="PROSITE" id="PS50109"/>
    </source>
</evidence>
<proteinExistence type="predicted"/>
<dbReference type="Gene3D" id="3.30.565.10">
    <property type="entry name" value="Histidine kinase-like ATPase, C-terminal domain"/>
    <property type="match status" value="1"/>
</dbReference>
<dbReference type="SMART" id="SM00387">
    <property type="entry name" value="HATPase_c"/>
    <property type="match status" value="1"/>
</dbReference>
<dbReference type="Gene3D" id="1.10.287.130">
    <property type="match status" value="1"/>
</dbReference>
<feature type="domain" description="Histidine kinase" evidence="12">
    <location>
        <begin position="241"/>
        <end position="461"/>
    </location>
</feature>
<evidence type="ECO:0000256" key="4">
    <source>
        <dbReference type="ARBA" id="ARBA00022553"/>
    </source>
</evidence>
<evidence type="ECO:0000256" key="3">
    <source>
        <dbReference type="ARBA" id="ARBA00012438"/>
    </source>
</evidence>
<evidence type="ECO:0000256" key="8">
    <source>
        <dbReference type="ARBA" id="ARBA00022989"/>
    </source>
</evidence>
<evidence type="ECO:0000256" key="1">
    <source>
        <dbReference type="ARBA" id="ARBA00000085"/>
    </source>
</evidence>
<dbReference type="Pfam" id="PF00512">
    <property type="entry name" value="HisKA"/>
    <property type="match status" value="1"/>
</dbReference>
<dbReference type="Proteomes" id="UP001209083">
    <property type="component" value="Chromosome"/>
</dbReference>
<dbReference type="EMBL" id="CP090958">
    <property type="protein sequence ID" value="WGW13661.1"/>
    <property type="molecule type" value="Genomic_DNA"/>
</dbReference>
<keyword evidence="10 11" id="KW-0472">Membrane</keyword>
<dbReference type="EC" id="2.7.13.3" evidence="3"/>
<dbReference type="InterPro" id="IPR004358">
    <property type="entry name" value="Sig_transdc_His_kin-like_C"/>
</dbReference>
<dbReference type="SUPFAM" id="SSF47384">
    <property type="entry name" value="Homodimeric domain of signal transducing histidine kinase"/>
    <property type="match status" value="1"/>
</dbReference>
<dbReference type="PROSITE" id="PS50885">
    <property type="entry name" value="HAMP"/>
    <property type="match status" value="1"/>
</dbReference>
<evidence type="ECO:0000256" key="6">
    <source>
        <dbReference type="ARBA" id="ARBA00022692"/>
    </source>
</evidence>
<evidence type="ECO:0000256" key="2">
    <source>
        <dbReference type="ARBA" id="ARBA00004236"/>
    </source>
</evidence>
<evidence type="ECO:0000256" key="10">
    <source>
        <dbReference type="ARBA" id="ARBA00023136"/>
    </source>
</evidence>
<dbReference type="PRINTS" id="PR00344">
    <property type="entry name" value="BCTRLSENSOR"/>
</dbReference>
<dbReference type="PANTHER" id="PTHR45436:SF5">
    <property type="entry name" value="SENSOR HISTIDINE KINASE TRCS"/>
    <property type="match status" value="1"/>
</dbReference>
<feature type="domain" description="HAMP" evidence="13">
    <location>
        <begin position="180"/>
        <end position="233"/>
    </location>
</feature>
<dbReference type="Pfam" id="PF00672">
    <property type="entry name" value="HAMP"/>
    <property type="match status" value="1"/>
</dbReference>
<keyword evidence="6 11" id="KW-0812">Transmembrane</keyword>
<evidence type="ECO:0000256" key="7">
    <source>
        <dbReference type="ARBA" id="ARBA00022777"/>
    </source>
</evidence>
<accession>A0ABY8QZP5</accession>
<dbReference type="SMART" id="SM00388">
    <property type="entry name" value="HisKA"/>
    <property type="match status" value="1"/>
</dbReference>
<dbReference type="SUPFAM" id="SSF55874">
    <property type="entry name" value="ATPase domain of HSP90 chaperone/DNA topoisomerase II/histidine kinase"/>
    <property type="match status" value="1"/>
</dbReference>
<comment type="subcellular location">
    <subcellularLocation>
        <location evidence="2">Cell membrane</location>
    </subcellularLocation>
</comment>
<gene>
    <name evidence="14" type="ORF">LWF01_07850</name>
</gene>
<dbReference type="InterPro" id="IPR005467">
    <property type="entry name" value="His_kinase_dom"/>
</dbReference>
<keyword evidence="8 11" id="KW-1133">Transmembrane helix</keyword>
<dbReference type="InterPro" id="IPR003660">
    <property type="entry name" value="HAMP_dom"/>
</dbReference>
<feature type="transmembrane region" description="Helical" evidence="11">
    <location>
        <begin position="156"/>
        <end position="177"/>
    </location>
</feature>
<name>A0ABY8QZP5_9MICO</name>
<dbReference type="Pfam" id="PF02518">
    <property type="entry name" value="HATPase_c"/>
    <property type="match status" value="1"/>
</dbReference>
<dbReference type="InterPro" id="IPR036097">
    <property type="entry name" value="HisK_dim/P_sf"/>
</dbReference>
<evidence type="ECO:0000256" key="9">
    <source>
        <dbReference type="ARBA" id="ARBA00023012"/>
    </source>
</evidence>
<dbReference type="InterPro" id="IPR003661">
    <property type="entry name" value="HisK_dim/P_dom"/>
</dbReference>
<evidence type="ECO:0000256" key="5">
    <source>
        <dbReference type="ARBA" id="ARBA00022679"/>
    </source>
</evidence>
<feature type="transmembrane region" description="Helical" evidence="11">
    <location>
        <begin position="16"/>
        <end position="38"/>
    </location>
</feature>
<protein>
    <recommendedName>
        <fullName evidence="3">histidine kinase</fullName>
        <ecNumber evidence="3">2.7.13.3</ecNumber>
    </recommendedName>
</protein>
<dbReference type="PROSITE" id="PS50109">
    <property type="entry name" value="HIS_KIN"/>
    <property type="match status" value="1"/>
</dbReference>
<organism evidence="14 15">
    <name type="scientific">Saxibacter everestensis</name>
    <dbReference type="NCBI Taxonomy" id="2909229"/>
    <lineage>
        <taxon>Bacteria</taxon>
        <taxon>Bacillati</taxon>
        <taxon>Actinomycetota</taxon>
        <taxon>Actinomycetes</taxon>
        <taxon>Micrococcales</taxon>
        <taxon>Brevibacteriaceae</taxon>
        <taxon>Saxibacter</taxon>
    </lineage>
</organism>
<dbReference type="InterPro" id="IPR036890">
    <property type="entry name" value="HATPase_C_sf"/>
</dbReference>
<dbReference type="CDD" id="cd00075">
    <property type="entry name" value="HATPase"/>
    <property type="match status" value="1"/>
</dbReference>
<evidence type="ECO:0000256" key="11">
    <source>
        <dbReference type="SAM" id="Phobius"/>
    </source>
</evidence>
<keyword evidence="7 14" id="KW-0418">Kinase</keyword>
<dbReference type="CDD" id="cd06225">
    <property type="entry name" value="HAMP"/>
    <property type="match status" value="1"/>
</dbReference>
<dbReference type="CDD" id="cd00082">
    <property type="entry name" value="HisKA"/>
    <property type="match status" value="1"/>
</dbReference>
<dbReference type="InterPro" id="IPR003594">
    <property type="entry name" value="HATPase_dom"/>
</dbReference>
<keyword evidence="15" id="KW-1185">Reference proteome</keyword>
<dbReference type="RefSeq" id="WP_349640484.1">
    <property type="nucleotide sequence ID" value="NZ_CP090958.1"/>
</dbReference>
<sequence>MTAGFLQRPWPLRTRLAMTTALVMAIVIVCFTSVIYLFTSNEMKSQQDLSLRREATRVTRLVEAQADWTASGYCEIVGSPACSRVIGSKDQPETGGLDLPVTEAALKVATAERGSFYADTTVNGARVRMLITPLSGDRALLIGTPTTPVDRAIRRLGFFLVGFALTGVLIAGLSGYFSARHGLRPVRTLTEIAERVAATRSARHRIDIEGNDELARLAATMNTMLSELESAQNAQRQLVADASHELRTPLTSLRTNLSLLERAELTESMRSDIQASVRREMVGMTALVEDLIELARGEENIAADDVEMRELLRHCLDRAIGHWPGITYLLIDTDRTEAIEADSADRLWLVRGDAPRLARMINNLLDNAGKFSPPGATVTVTATAHGQDLEITVQDCGSGFDSSDVELVFERFYRSATARALPGSGLGLAIAKQTVLAHGGTIVAANTELGAAVTVRLPIATVADSDR</sequence>
<dbReference type="InterPro" id="IPR050428">
    <property type="entry name" value="TCS_sensor_his_kinase"/>
</dbReference>
<keyword evidence="5" id="KW-0808">Transferase</keyword>
<dbReference type="GO" id="GO:0016301">
    <property type="term" value="F:kinase activity"/>
    <property type="evidence" value="ECO:0007669"/>
    <property type="project" value="UniProtKB-KW"/>
</dbReference>
<dbReference type="SUPFAM" id="SSF158472">
    <property type="entry name" value="HAMP domain-like"/>
    <property type="match status" value="1"/>
</dbReference>
<evidence type="ECO:0000313" key="14">
    <source>
        <dbReference type="EMBL" id="WGW13661.1"/>
    </source>
</evidence>
<keyword evidence="4" id="KW-0597">Phosphoprotein</keyword>
<dbReference type="PANTHER" id="PTHR45436">
    <property type="entry name" value="SENSOR HISTIDINE KINASE YKOH"/>
    <property type="match status" value="1"/>
</dbReference>